<feature type="non-terminal residue" evidence="3">
    <location>
        <position position="276"/>
    </location>
</feature>
<gene>
    <name evidence="3" type="ORF">MNEG_15794</name>
</gene>
<keyword evidence="2" id="KW-0472">Membrane</keyword>
<feature type="transmembrane region" description="Helical" evidence="2">
    <location>
        <begin position="151"/>
        <end position="171"/>
    </location>
</feature>
<organism evidence="3 4">
    <name type="scientific">Monoraphidium neglectum</name>
    <dbReference type="NCBI Taxonomy" id="145388"/>
    <lineage>
        <taxon>Eukaryota</taxon>
        <taxon>Viridiplantae</taxon>
        <taxon>Chlorophyta</taxon>
        <taxon>core chlorophytes</taxon>
        <taxon>Chlorophyceae</taxon>
        <taxon>CS clade</taxon>
        <taxon>Sphaeropleales</taxon>
        <taxon>Selenastraceae</taxon>
        <taxon>Monoraphidium</taxon>
    </lineage>
</organism>
<evidence type="ECO:0000256" key="1">
    <source>
        <dbReference type="SAM" id="MobiDB-lite"/>
    </source>
</evidence>
<dbReference type="InterPro" id="IPR036938">
    <property type="entry name" value="PAP2/HPO_sf"/>
</dbReference>
<keyword evidence="2" id="KW-0812">Transmembrane</keyword>
<evidence type="ECO:0000256" key="2">
    <source>
        <dbReference type="SAM" id="Phobius"/>
    </source>
</evidence>
<sequence length="276" mass="28361">MSQLAGRRASAAEPRRSCWTQPRAVRAARAARTRLVAVRAEQANTSITAQLKAATRPVRAAAKQLLERRGGAPADDTDAARPPPAAERLQASFARPQTVALSAAAFATVAAGVFGPAPILLPIDAAAHAFVAASTTPEWRLQIGERVISDVPIYLGLAAWPVLATVAAAAPQSLRRRGAALASLGASWALFVAGAGAVLQNDPPLVSFLKHAFARARPSNEIHHSFSFPSGHTTAAVFISGAALLVLLPLARRRLGAGAGASGGSGRLPDAVALPA</sequence>
<proteinExistence type="predicted"/>
<feature type="transmembrane region" description="Helical" evidence="2">
    <location>
        <begin position="233"/>
        <end position="251"/>
    </location>
</feature>
<keyword evidence="2" id="KW-1133">Transmembrane helix</keyword>
<protein>
    <recommendedName>
        <fullName evidence="5">Phosphatidic acid phosphatase type 2/haloperoxidase domain-containing protein</fullName>
    </recommendedName>
</protein>
<dbReference type="Proteomes" id="UP000054498">
    <property type="component" value="Unassembled WGS sequence"/>
</dbReference>
<dbReference type="AlphaFoldDB" id="A0A0D2LQH7"/>
<feature type="transmembrane region" description="Helical" evidence="2">
    <location>
        <begin position="98"/>
        <end position="121"/>
    </location>
</feature>
<dbReference type="RefSeq" id="XP_013891191.1">
    <property type="nucleotide sequence ID" value="XM_014035737.1"/>
</dbReference>
<evidence type="ECO:0000313" key="4">
    <source>
        <dbReference type="Proteomes" id="UP000054498"/>
    </source>
</evidence>
<evidence type="ECO:0000313" key="3">
    <source>
        <dbReference type="EMBL" id="KIY92171.1"/>
    </source>
</evidence>
<accession>A0A0D2LQH7</accession>
<feature type="transmembrane region" description="Helical" evidence="2">
    <location>
        <begin position="178"/>
        <end position="199"/>
    </location>
</feature>
<feature type="region of interest" description="Disordered" evidence="1">
    <location>
        <begin position="65"/>
        <end position="85"/>
    </location>
</feature>
<reference evidence="3 4" key="1">
    <citation type="journal article" date="2013" name="BMC Genomics">
        <title>Reconstruction of the lipid metabolism for the microalga Monoraphidium neglectum from its genome sequence reveals characteristics suitable for biofuel production.</title>
        <authorList>
            <person name="Bogen C."/>
            <person name="Al-Dilaimi A."/>
            <person name="Albersmeier A."/>
            <person name="Wichmann J."/>
            <person name="Grundmann M."/>
            <person name="Rupp O."/>
            <person name="Lauersen K.J."/>
            <person name="Blifernez-Klassen O."/>
            <person name="Kalinowski J."/>
            <person name="Goesmann A."/>
            <person name="Mussgnug J.H."/>
            <person name="Kruse O."/>
        </authorList>
    </citation>
    <scope>NUCLEOTIDE SEQUENCE [LARGE SCALE GENOMIC DNA]</scope>
    <source>
        <strain evidence="3 4">SAG 48.87</strain>
    </source>
</reference>
<name>A0A0D2LQH7_9CHLO</name>
<evidence type="ECO:0008006" key="5">
    <source>
        <dbReference type="Google" id="ProtNLM"/>
    </source>
</evidence>
<keyword evidence="4" id="KW-1185">Reference proteome</keyword>
<dbReference type="GeneID" id="25733491"/>
<dbReference type="SUPFAM" id="SSF48317">
    <property type="entry name" value="Acid phosphatase/Vanadium-dependent haloperoxidase"/>
    <property type="match status" value="1"/>
</dbReference>
<dbReference type="OrthoDB" id="536139at2759"/>
<dbReference type="KEGG" id="mng:MNEG_15794"/>
<dbReference type="EMBL" id="KK105892">
    <property type="protein sequence ID" value="KIY92171.1"/>
    <property type="molecule type" value="Genomic_DNA"/>
</dbReference>